<proteinExistence type="predicted"/>
<accession>A0AAW1DRB6</accession>
<feature type="compositionally biased region" description="Low complexity" evidence="1">
    <location>
        <begin position="47"/>
        <end position="91"/>
    </location>
</feature>
<feature type="region of interest" description="Disordered" evidence="1">
    <location>
        <begin position="271"/>
        <end position="303"/>
    </location>
</feature>
<reference evidence="2 3" key="1">
    <citation type="submission" date="2022-12" db="EMBL/GenBank/DDBJ databases">
        <title>Chromosome-level genome assembly of true bugs.</title>
        <authorList>
            <person name="Ma L."/>
            <person name="Li H."/>
        </authorList>
    </citation>
    <scope>NUCLEOTIDE SEQUENCE [LARGE SCALE GENOMIC DNA]</scope>
    <source>
        <strain evidence="2">Lab_2022b</strain>
    </source>
</reference>
<dbReference type="PANTHER" id="PTHR46576:SF1">
    <property type="entry name" value="BROMO ADJACENT HOMOLOGY DOMAIN-CONTAINING 1 PROTEIN"/>
    <property type="match status" value="1"/>
</dbReference>
<name>A0AAW1DRB6_9HEMI</name>
<feature type="region of interest" description="Disordered" evidence="1">
    <location>
        <begin position="168"/>
        <end position="204"/>
    </location>
</feature>
<feature type="region of interest" description="Disordered" evidence="1">
    <location>
        <begin position="1"/>
        <end position="156"/>
    </location>
</feature>
<keyword evidence="3" id="KW-1185">Reference proteome</keyword>
<dbReference type="GO" id="GO:0003682">
    <property type="term" value="F:chromatin binding"/>
    <property type="evidence" value="ECO:0007669"/>
    <property type="project" value="TreeGrafter"/>
</dbReference>
<sequence>MRKTLSPAQKKVKGSPSPVRTTRSTTSGSVGRGGSAGAGGSARRRTTTAASASKPAKPTSNNNTVTNKSNRINKTSTTSTATNISNTTSAKGQQTANKKTASTQPKISKVQVKSKLRKVIAGKVRPTSTKPLDKHKKKAIPRKQIKKEKEEENVGKEPVEVVIHVKKPKNKVIKPDTPRTGVSSGKIGKRKTTGKQQQQQEMKKKLLKKLSGKMEEKLESVVNTILEVAVVAKKVVPKGKTAASPEIIKSKIKKEKKKVKLKEELNKVEVKEEKKEKELKDSKELKEKEVKVKKEMEKKPAKEIKKEIKIEKKEIQEETKDDKEIKKEAVEPPVVEKKVKEEANNDTKEEKKVKEEKKIKESKPKTKKPKKESEDCLSKCEIEIENAPSSKNEETVVKSPISPNDVEVEQPTTPKPPEETLVKKKVKLKEDEPKKEEDLEQKKRPKRHREASLNALAKVHCLYENESRGAMMEMLNKAVTRPRIEVNKDSTLKETSDVEEIPKRNLRSAPGMRSVGRCWDVEPLSTTSPSPSSSSSDESSDYEKQEDSKKKEEPAVKKVRKRRKRCELMMDLKDMVVRKRMASLNASAMLAASYSMEKRSVRGEDSSSTSMDIESSDDEVIVSGSSKKVAVIVNQDTDVTITGLYVNSTTRSTRHCSITGMQYRISSTSHTQTESTAVTTETVIHTSDHVSVSHSVSNACLNQKGSNSGETVGSPGSSCKTYTPLGALSSMQPPGGNTSNPLVRRHPCSSAFSAPPPPCHHPHQDIHGMLTYLHSLAI</sequence>
<feature type="compositionally biased region" description="Gly residues" evidence="1">
    <location>
        <begin position="30"/>
        <end position="40"/>
    </location>
</feature>
<dbReference type="GO" id="GO:0000976">
    <property type="term" value="F:transcription cis-regulatory region binding"/>
    <property type="evidence" value="ECO:0007669"/>
    <property type="project" value="TreeGrafter"/>
</dbReference>
<comment type="caution">
    <text evidence="2">The sequence shown here is derived from an EMBL/GenBank/DDBJ whole genome shotgun (WGS) entry which is preliminary data.</text>
</comment>
<dbReference type="AlphaFoldDB" id="A0AAW1DRB6"/>
<evidence type="ECO:0000313" key="2">
    <source>
        <dbReference type="EMBL" id="KAK9511803.1"/>
    </source>
</evidence>
<feature type="compositionally biased region" description="Basic and acidic residues" evidence="1">
    <location>
        <begin position="541"/>
        <end position="556"/>
    </location>
</feature>
<organism evidence="2 3">
    <name type="scientific">Rhynocoris fuscipes</name>
    <dbReference type="NCBI Taxonomy" id="488301"/>
    <lineage>
        <taxon>Eukaryota</taxon>
        <taxon>Metazoa</taxon>
        <taxon>Ecdysozoa</taxon>
        <taxon>Arthropoda</taxon>
        <taxon>Hexapoda</taxon>
        <taxon>Insecta</taxon>
        <taxon>Pterygota</taxon>
        <taxon>Neoptera</taxon>
        <taxon>Paraneoptera</taxon>
        <taxon>Hemiptera</taxon>
        <taxon>Heteroptera</taxon>
        <taxon>Panheteroptera</taxon>
        <taxon>Cimicomorpha</taxon>
        <taxon>Reduviidae</taxon>
        <taxon>Harpactorinae</taxon>
        <taxon>Harpactorini</taxon>
        <taxon>Rhynocoris</taxon>
    </lineage>
</organism>
<feature type="region of interest" description="Disordered" evidence="1">
    <location>
        <begin position="486"/>
        <end position="563"/>
    </location>
</feature>
<dbReference type="PANTHER" id="PTHR46576">
    <property type="entry name" value="BROMO ADJACENT HOMOLOGY DOMAIN-CONTAINING 1 PROTEIN"/>
    <property type="match status" value="1"/>
</dbReference>
<dbReference type="Proteomes" id="UP001461498">
    <property type="component" value="Unassembled WGS sequence"/>
</dbReference>
<dbReference type="GO" id="GO:0045892">
    <property type="term" value="P:negative regulation of DNA-templated transcription"/>
    <property type="evidence" value="ECO:0007669"/>
    <property type="project" value="TreeGrafter"/>
</dbReference>
<feature type="compositionally biased region" description="Low complexity" evidence="1">
    <location>
        <begin position="528"/>
        <end position="537"/>
    </location>
</feature>
<protein>
    <submittedName>
        <fullName evidence="2">Uncharacterized protein</fullName>
    </submittedName>
</protein>
<gene>
    <name evidence="2" type="ORF">O3M35_000395</name>
</gene>
<evidence type="ECO:0000313" key="3">
    <source>
        <dbReference type="Proteomes" id="UP001461498"/>
    </source>
</evidence>
<feature type="compositionally biased region" description="Basic residues" evidence="1">
    <location>
        <begin position="133"/>
        <end position="146"/>
    </location>
</feature>
<dbReference type="EMBL" id="JAPXFL010000001">
    <property type="protein sequence ID" value="KAK9511803.1"/>
    <property type="molecule type" value="Genomic_DNA"/>
</dbReference>
<feature type="compositionally biased region" description="Low complexity" evidence="1">
    <location>
        <begin position="14"/>
        <end position="29"/>
    </location>
</feature>
<feature type="compositionally biased region" description="Basic and acidic residues" evidence="1">
    <location>
        <begin position="486"/>
        <end position="503"/>
    </location>
</feature>
<dbReference type="GO" id="GO:0031507">
    <property type="term" value="P:heterochromatin formation"/>
    <property type="evidence" value="ECO:0007669"/>
    <property type="project" value="TreeGrafter"/>
</dbReference>
<feature type="region of interest" description="Disordered" evidence="1">
    <location>
        <begin position="317"/>
        <end position="453"/>
    </location>
</feature>
<feature type="compositionally biased region" description="Basic and acidic residues" evidence="1">
    <location>
        <begin position="371"/>
        <end position="382"/>
    </location>
</feature>
<feature type="compositionally biased region" description="Polar residues" evidence="1">
    <location>
        <begin position="92"/>
        <end position="106"/>
    </location>
</feature>
<evidence type="ECO:0000256" key="1">
    <source>
        <dbReference type="SAM" id="MobiDB-lite"/>
    </source>
</evidence>
<feature type="compositionally biased region" description="Basic and acidic residues" evidence="1">
    <location>
        <begin position="416"/>
        <end position="442"/>
    </location>
</feature>
<feature type="compositionally biased region" description="Basic and acidic residues" evidence="1">
    <location>
        <begin position="317"/>
        <end position="364"/>
    </location>
</feature>
<feature type="compositionally biased region" description="Basic and acidic residues" evidence="1">
    <location>
        <begin position="147"/>
        <end position="156"/>
    </location>
</feature>
<dbReference type="GO" id="GO:0005677">
    <property type="term" value="C:chromatin silencing complex"/>
    <property type="evidence" value="ECO:0007669"/>
    <property type="project" value="TreeGrafter"/>
</dbReference>
<dbReference type="InterPro" id="IPR053032">
    <property type="entry name" value="BAH_domain-containing"/>
</dbReference>